<evidence type="ECO:0000313" key="14">
    <source>
        <dbReference type="EMBL" id="RLN43987.1"/>
    </source>
</evidence>
<reference evidence="16 17" key="2">
    <citation type="submission" date="2018-07" db="EMBL/GenBank/DDBJ databases">
        <title>Genome sequencing of oomycete isolates from Chile give support for New Zealand origin for Phytophthora kernoviae and make available the first Nothophytophthora sp. genome.</title>
        <authorList>
            <person name="Studholme D.J."/>
            <person name="Sanfuentes E."/>
            <person name="Panda P."/>
            <person name="Hill R."/>
            <person name="Sambles C."/>
            <person name="Grant M."/>
            <person name="Williams N.M."/>
            <person name="Mcdougal R.L."/>
        </authorList>
    </citation>
    <scope>NUCLEOTIDE SEQUENCE [LARGE SCALE GENOMIC DNA]</scope>
    <source>
        <strain evidence="14">Chile2</strain>
        <strain evidence="15">Chile4</strain>
    </source>
</reference>
<dbReference type="FunFam" id="3.30.70.141:FF:000002">
    <property type="entry name" value="Nucleoside diphosphate kinase"/>
    <property type="match status" value="1"/>
</dbReference>
<sequence length="472" mass="52115">MARERTYIMVKPDGVQRHLVGEIIKRFETKGYKLVALKLARPSTEHLEAHYADLSARPFFPALIKYMSSGPVTCMVWEGTNVVLEGRKMLGATKPTESALGTIRGDFCVDVGRNVCHGSDSVESANKEIALWFPDGVVEWSAYDDEWPFICFSLVFDNAIMATTGIDRRHASTQAMLAFHACVIPMLLLVCYELAYLVHKHKSVNFCGISFESGHRERGSSCNNAGAASSLAKRRWWLSTCLRFIVWLVGCALLVLNLLVAYYWTTDSSLEVTSMYSLQGDGTAHVVCAILPALVLVVLALYIGLQLWNYGTNYSYMVHATCFNPWIWMLVGAVALLVGYLMPSPIFALSSNAGELVMMATIVRMFREIHHDMQQGLQFGEFINPEGAAAHREASISPNMRSMSLSLSKSVSLSKMAEPSGYLPVTTPKGSELPTTFANRLHRDGEADGQPSASAAYLSVVVARERTNPLCQ</sequence>
<dbReference type="PANTHER" id="PTHR11349">
    <property type="entry name" value="NUCLEOSIDE DIPHOSPHATE KINASE"/>
    <property type="match status" value="1"/>
</dbReference>
<feature type="binding site" evidence="7">
    <location>
        <position position="114"/>
    </location>
    <ligand>
        <name>ATP</name>
        <dbReference type="ChEBI" id="CHEBI:30616"/>
    </ligand>
</feature>
<dbReference type="GO" id="GO:0005524">
    <property type="term" value="F:ATP binding"/>
    <property type="evidence" value="ECO:0007669"/>
    <property type="project" value="UniProtKB-KW"/>
</dbReference>
<dbReference type="PROSITE" id="PS51374">
    <property type="entry name" value="NDPK_LIKE"/>
    <property type="match status" value="1"/>
</dbReference>
<dbReference type="GO" id="GO:0004550">
    <property type="term" value="F:nucleoside diphosphate kinase activity"/>
    <property type="evidence" value="ECO:0007669"/>
    <property type="project" value="UniProtKB-EC"/>
</dbReference>
<feature type="transmembrane region" description="Helical" evidence="10">
    <location>
        <begin position="284"/>
        <end position="305"/>
    </location>
</feature>
<dbReference type="NCBIfam" id="NF001908">
    <property type="entry name" value="PRK00668.1"/>
    <property type="match status" value="1"/>
</dbReference>
<comment type="cofactor">
    <cofactor evidence="1">
        <name>Mg(2+)</name>
        <dbReference type="ChEBI" id="CHEBI:18420"/>
    </cofactor>
</comment>
<protein>
    <recommendedName>
        <fullName evidence="9">Nucleoside diphosphate kinase</fullName>
        <ecNumber evidence="9">2.7.4.6</ecNumber>
    </recommendedName>
</protein>
<dbReference type="Gene3D" id="3.30.70.141">
    <property type="entry name" value="Nucleoside diphosphate kinase-like domain"/>
    <property type="match status" value="1"/>
</dbReference>
<dbReference type="STRING" id="325452.A0A3R7J6E7"/>
<evidence type="ECO:0000313" key="17">
    <source>
        <dbReference type="Proteomes" id="UP000285883"/>
    </source>
</evidence>
<dbReference type="EC" id="2.7.4.6" evidence="9"/>
<evidence type="ECO:0000256" key="2">
    <source>
        <dbReference type="ARBA" id="ARBA00008142"/>
    </source>
</evidence>
<dbReference type="GO" id="GO:0006183">
    <property type="term" value="P:GTP biosynthetic process"/>
    <property type="evidence" value="ECO:0007669"/>
    <property type="project" value="InterPro"/>
</dbReference>
<dbReference type="Proteomes" id="UP000285624">
    <property type="component" value="Unassembled WGS sequence"/>
</dbReference>
<evidence type="ECO:0000256" key="7">
    <source>
        <dbReference type="PROSITE-ProRule" id="PRU00706"/>
    </source>
</evidence>
<feature type="active site" description="Pros-phosphohistidine intermediate" evidence="7">
    <location>
        <position position="117"/>
    </location>
</feature>
<dbReference type="Proteomes" id="UP000785171">
    <property type="component" value="Unassembled WGS sequence"/>
</dbReference>
<feature type="transmembrane region" description="Helical" evidence="10">
    <location>
        <begin position="244"/>
        <end position="264"/>
    </location>
</feature>
<feature type="domain" description="Nucleoside diphosphate kinase-like" evidence="11">
    <location>
        <begin position="3"/>
        <end position="139"/>
    </location>
</feature>
<evidence type="ECO:0000313" key="15">
    <source>
        <dbReference type="EMBL" id="RLN78765.1"/>
    </source>
</evidence>
<feature type="binding site" evidence="7">
    <location>
        <position position="11"/>
    </location>
    <ligand>
        <name>ATP</name>
        <dbReference type="ChEBI" id="CHEBI:30616"/>
    </ligand>
</feature>
<keyword evidence="10" id="KW-0472">Membrane</keyword>
<dbReference type="GO" id="GO:0006228">
    <property type="term" value="P:UTP biosynthetic process"/>
    <property type="evidence" value="ECO:0007669"/>
    <property type="project" value="InterPro"/>
</dbReference>
<evidence type="ECO:0000256" key="9">
    <source>
        <dbReference type="RuleBase" id="RU004013"/>
    </source>
</evidence>
<dbReference type="Proteomes" id="UP000792063">
    <property type="component" value="Unassembled WGS sequence"/>
</dbReference>
<dbReference type="Proteomes" id="UP000285883">
    <property type="component" value="Unassembled WGS sequence"/>
</dbReference>
<evidence type="ECO:0000313" key="16">
    <source>
        <dbReference type="Proteomes" id="UP000285624"/>
    </source>
</evidence>
<keyword evidence="5 9" id="KW-0418">Kinase</keyword>
<gene>
    <name evidence="14" type="ORF">BBI17_003362</name>
    <name evidence="15" type="ORF">BBO99_00005736</name>
    <name evidence="13" type="ORF">JM16_002995</name>
    <name evidence="12" type="ORF">JM18_004787</name>
</gene>
<keyword evidence="3 9" id="KW-0808">Transferase</keyword>
<dbReference type="SUPFAM" id="SSF54919">
    <property type="entry name" value="Nucleoside diphosphate kinase, NDK"/>
    <property type="match status" value="1"/>
</dbReference>
<evidence type="ECO:0000256" key="3">
    <source>
        <dbReference type="ARBA" id="ARBA00022679"/>
    </source>
</evidence>
<keyword evidence="4 9" id="KW-0547">Nucleotide-binding</keyword>
<dbReference type="InterPro" id="IPR001564">
    <property type="entry name" value="Nucleoside_diP_kinase"/>
</dbReference>
<evidence type="ECO:0000256" key="8">
    <source>
        <dbReference type="RuleBase" id="RU004011"/>
    </source>
</evidence>
<dbReference type="HAMAP" id="MF_00451">
    <property type="entry name" value="NDP_kinase"/>
    <property type="match status" value="1"/>
</dbReference>
<comment type="catalytic activity">
    <reaction evidence="9">
        <text>a 2'-deoxyribonucleoside 5'-diphosphate + ATP = a 2'-deoxyribonucleoside 5'-triphosphate + ADP</text>
        <dbReference type="Rhea" id="RHEA:44640"/>
        <dbReference type="ChEBI" id="CHEBI:30616"/>
        <dbReference type="ChEBI" id="CHEBI:61560"/>
        <dbReference type="ChEBI" id="CHEBI:73316"/>
        <dbReference type="ChEBI" id="CHEBI:456216"/>
        <dbReference type="EC" id="2.7.4.6"/>
    </reaction>
</comment>
<reference evidence="12" key="1">
    <citation type="journal article" date="2015" name="Genom Data">
        <title>Genome sequences of six Phytophthora species associated with forests in New Zealand.</title>
        <authorList>
            <person name="Studholme D.J."/>
            <person name="McDougal R.L."/>
            <person name="Sambles C."/>
            <person name="Hansen E."/>
            <person name="Hardy G."/>
            <person name="Grant M."/>
            <person name="Ganley R.J."/>
            <person name="Williams N.M."/>
        </authorList>
    </citation>
    <scope>NUCLEOTIDE SEQUENCE</scope>
    <source>
        <strain evidence="13">NZFS 2646</strain>
        <strain evidence="12">NZFS 3630</strain>
    </source>
</reference>
<keyword evidence="6 9" id="KW-0067">ATP-binding</keyword>
<evidence type="ECO:0000313" key="12">
    <source>
        <dbReference type="EMBL" id="KAG2525080.1"/>
    </source>
</evidence>
<evidence type="ECO:0000259" key="11">
    <source>
        <dbReference type="SMART" id="SM00562"/>
    </source>
</evidence>
<dbReference type="SMART" id="SM00562">
    <property type="entry name" value="NDK"/>
    <property type="match status" value="1"/>
</dbReference>
<dbReference type="PRINTS" id="PR01243">
    <property type="entry name" value="NUCDPKINASE"/>
</dbReference>
<keyword evidence="10" id="KW-0812">Transmembrane</keyword>
<dbReference type="InterPro" id="IPR034907">
    <property type="entry name" value="NDK-like_dom"/>
</dbReference>
<feature type="binding site" evidence="7">
    <location>
        <position position="87"/>
    </location>
    <ligand>
        <name>ATP</name>
        <dbReference type="ChEBI" id="CHEBI:30616"/>
    </ligand>
</feature>
<dbReference type="EMBL" id="JPWV03000050">
    <property type="protein sequence ID" value="KAG2527858.1"/>
    <property type="molecule type" value="Genomic_DNA"/>
</dbReference>
<dbReference type="InterPro" id="IPR023005">
    <property type="entry name" value="Nucleoside_diP_kinase_AS"/>
</dbReference>
<name>A0A3R7J6E7_9STRA</name>
<comment type="similarity">
    <text evidence="2 7 8">Belongs to the NDK family.</text>
</comment>
<keyword evidence="16" id="KW-1185">Reference proteome</keyword>
<dbReference type="EMBL" id="JPWU03000135">
    <property type="protein sequence ID" value="KAG2525080.1"/>
    <property type="molecule type" value="Genomic_DNA"/>
</dbReference>
<evidence type="ECO:0000313" key="13">
    <source>
        <dbReference type="EMBL" id="KAG2527858.1"/>
    </source>
</evidence>
<dbReference type="CDD" id="cd04413">
    <property type="entry name" value="NDPk_I"/>
    <property type="match status" value="1"/>
</dbReference>
<proteinExistence type="inferred from homology"/>
<dbReference type="EMBL" id="MAYM02000332">
    <property type="protein sequence ID" value="RLN43987.1"/>
    <property type="molecule type" value="Genomic_DNA"/>
</dbReference>
<feature type="binding site" evidence="7">
    <location>
        <position position="59"/>
    </location>
    <ligand>
        <name>ATP</name>
        <dbReference type="ChEBI" id="CHEBI:30616"/>
    </ligand>
</feature>
<feature type="transmembrane region" description="Helical" evidence="10">
    <location>
        <begin position="177"/>
        <end position="198"/>
    </location>
</feature>
<dbReference type="PROSITE" id="PS00469">
    <property type="entry name" value="NDPK"/>
    <property type="match status" value="1"/>
</dbReference>
<comment type="caution">
    <text evidence="15">The sequence shown here is derived from an EMBL/GenBank/DDBJ whole genome shotgun (WGS) entry which is preliminary data.</text>
</comment>
<evidence type="ECO:0000256" key="4">
    <source>
        <dbReference type="ARBA" id="ARBA00022741"/>
    </source>
</evidence>
<evidence type="ECO:0000256" key="10">
    <source>
        <dbReference type="SAM" id="Phobius"/>
    </source>
</evidence>
<reference evidence="12" key="3">
    <citation type="submission" date="2020-06" db="EMBL/GenBank/DDBJ databases">
        <authorList>
            <person name="Studholme D.J."/>
        </authorList>
    </citation>
    <scope>NUCLEOTIDE SEQUENCE</scope>
    <source>
        <strain evidence="13">NZFS 2646</strain>
        <strain evidence="12">NZFS 3630</strain>
    </source>
</reference>
<dbReference type="GO" id="GO:0006241">
    <property type="term" value="P:CTP biosynthetic process"/>
    <property type="evidence" value="ECO:0007669"/>
    <property type="project" value="InterPro"/>
</dbReference>
<dbReference type="AlphaFoldDB" id="A0A3R7J6E7"/>
<organism evidence="15 16">
    <name type="scientific">Phytophthora kernoviae</name>
    <dbReference type="NCBI Taxonomy" id="325452"/>
    <lineage>
        <taxon>Eukaryota</taxon>
        <taxon>Sar</taxon>
        <taxon>Stramenopiles</taxon>
        <taxon>Oomycota</taxon>
        <taxon>Peronosporomycetes</taxon>
        <taxon>Peronosporales</taxon>
        <taxon>Peronosporaceae</taxon>
        <taxon>Phytophthora</taxon>
    </lineage>
</organism>
<feature type="transmembrane region" description="Helical" evidence="10">
    <location>
        <begin position="317"/>
        <end position="340"/>
    </location>
</feature>
<evidence type="ECO:0000256" key="6">
    <source>
        <dbReference type="ARBA" id="ARBA00022840"/>
    </source>
</evidence>
<dbReference type="InterPro" id="IPR036850">
    <property type="entry name" value="NDK-like_dom_sf"/>
</dbReference>
<evidence type="ECO:0000256" key="1">
    <source>
        <dbReference type="ARBA" id="ARBA00001946"/>
    </source>
</evidence>
<feature type="binding site" evidence="7">
    <location>
        <position position="93"/>
    </location>
    <ligand>
        <name>ATP</name>
        <dbReference type="ChEBI" id="CHEBI:30616"/>
    </ligand>
</feature>
<accession>A0A3R7J6E7</accession>
<dbReference type="Pfam" id="PF00334">
    <property type="entry name" value="NDK"/>
    <property type="match status" value="1"/>
</dbReference>
<evidence type="ECO:0000256" key="5">
    <source>
        <dbReference type="ARBA" id="ARBA00022777"/>
    </source>
</evidence>
<dbReference type="EMBL" id="MBDN02000175">
    <property type="protein sequence ID" value="RLN78765.1"/>
    <property type="molecule type" value="Genomic_DNA"/>
</dbReference>
<feature type="binding site" evidence="7">
    <location>
        <position position="104"/>
    </location>
    <ligand>
        <name>ATP</name>
        <dbReference type="ChEBI" id="CHEBI:30616"/>
    </ligand>
</feature>
<keyword evidence="10" id="KW-1133">Transmembrane helix</keyword>